<accession>A0A1B1MRF3</accession>
<evidence type="ECO:0000313" key="5">
    <source>
        <dbReference type="Proteomes" id="UP000203626"/>
    </source>
</evidence>
<protein>
    <recommendedName>
        <fullName evidence="3">Protein E6 homolog</fullName>
    </recommendedName>
</protein>
<comment type="subcellular location">
    <subcellularLocation>
        <location evidence="1 3">Virion</location>
    </subcellularLocation>
</comment>
<dbReference type="Proteomes" id="UP000203626">
    <property type="component" value="Segment"/>
</dbReference>
<dbReference type="PIRSF" id="PIRSF015629">
    <property type="entry name" value="VAC_E6R"/>
    <property type="match status" value="1"/>
</dbReference>
<organism evidence="4 5">
    <name type="scientific">Pteropox virus</name>
    <dbReference type="NCBI Taxonomy" id="1873698"/>
    <lineage>
        <taxon>Viruses</taxon>
        <taxon>Varidnaviria</taxon>
        <taxon>Bamfordvirae</taxon>
        <taxon>Nucleocytoviricota</taxon>
        <taxon>Pokkesviricetes</taxon>
        <taxon>Chitovirales</taxon>
        <taxon>Poxviridae</taxon>
        <taxon>Chordopoxvirinae</taxon>
        <taxon>Pteropopoxvirus</taxon>
        <taxon>Pteropopoxvirus pteropox</taxon>
    </lineage>
</organism>
<dbReference type="OrthoDB" id="2178at10239"/>
<dbReference type="InterPro" id="IPR006749">
    <property type="entry name" value="Pox_E6"/>
</dbReference>
<evidence type="ECO:0000256" key="2">
    <source>
        <dbReference type="ARBA" id="ARBA00022844"/>
    </source>
</evidence>
<dbReference type="Pfam" id="PF04656">
    <property type="entry name" value="Pox_E6"/>
    <property type="match status" value="1"/>
</dbReference>
<proteinExistence type="predicted"/>
<dbReference type="GeneID" id="28340362"/>
<keyword evidence="2 3" id="KW-0946">Virion</keyword>
<sequence length="566" mass="66736">MDFIRRKYLIHVIENNINVLRDDAVNKVSNFTLNHVLALRYLITTFPKAILTKDVFSNPNFFVFLHMAQSRDVFDAVLKAAFDAPTMYIKALVKHYTLFSNAIQTYKDLCQKLITDDRFIEVVKFSSALKDVIGVNYDLTLNPLFYKEEPIQDIEIVFTKLFKETKFKAVKKLPVLRLMIWAYLSKQDTGIEFEDNDRQDIFTIFQKVGPVIHSHLTEQFREFMFSKDKTSYWIWLNDKISNDSDIYKDRLAETMYEKILSYIYFEVTQGRVNKNMLKLVYIFEDNVEIKQMLLEIIYGVPGDILGIINNENEEWKQYFIHLYKESFIDGNTFVNEKTFYDNLFNVVAAIDPVYFKAERITSLFTVDVNSREMFDKMKINSTYISQIIYETLDIDMYLLEKQVSCQIYNENTVYYIKEYNTYKFLSEDDPLVINKGSLVKLSSINDIKERIDLFSLNILKYYLDGRLASIGLVLDDYAVDIVSKMLSHMKCIENVSCFIKFAVEKNESIIPAIIRTIIANFNVPVIVLFRDFLKQNLHHVETFFDNTKYLQENDKKYIRAVIEHGR</sequence>
<evidence type="ECO:0000256" key="1">
    <source>
        <dbReference type="ARBA" id="ARBA00004328"/>
    </source>
</evidence>
<dbReference type="EMBL" id="KU980965">
    <property type="protein sequence ID" value="ANS71119.1"/>
    <property type="molecule type" value="Genomic_DNA"/>
</dbReference>
<dbReference type="KEGG" id="vg:28340362"/>
<name>A0A1B1MRF3_9POXV</name>
<evidence type="ECO:0000313" key="4">
    <source>
        <dbReference type="EMBL" id="ANS71119.1"/>
    </source>
</evidence>
<dbReference type="GO" id="GO:0044423">
    <property type="term" value="C:virion component"/>
    <property type="evidence" value="ECO:0007669"/>
    <property type="project" value="UniProtKB-UniRule"/>
</dbReference>
<dbReference type="RefSeq" id="YP_009268750.1">
    <property type="nucleotide sequence ID" value="NC_030656.1"/>
</dbReference>
<reference evidence="4 5" key="1">
    <citation type="journal article" date="2016" name="J. Gen. Virol.">
        <title>Genomic characterization of a novel poxvirus from a flying fox: evidence for a new genus?</title>
        <authorList>
            <person name="O'Dea M.A."/>
            <person name="Tu S.L."/>
            <person name="Pang S."/>
            <person name="De Ridder T."/>
            <person name="Jackson B."/>
            <person name="Upton C."/>
        </authorList>
    </citation>
    <scope>NUCLEOTIDE SEQUENCE [LARGE SCALE GENOMIC DNA]</scope>
    <source>
        <strain evidence="4 5">Australia</strain>
    </source>
</reference>
<gene>
    <name evidence="4" type="ORF">PTPV-Aus-035</name>
</gene>
<evidence type="ECO:0000256" key="3">
    <source>
        <dbReference type="PIRNR" id="PIRNR015629"/>
    </source>
</evidence>
<keyword evidence="5" id="KW-1185">Reference proteome</keyword>